<sequence length="116" mass="12803">MGWTLSSSFPLLFLTAVLRHHFTAALPLSTNSRWIVNAGEGGERVKLSCVNWEVVASLDRNNVMMILDNQISKPGWCCSDFDGNGFLVTDTLTRMCGLKASPKLPPCSATQQMWLV</sequence>
<accession>A0A5N6LC24</accession>
<name>A0A5N6LC24_9ASTR</name>
<evidence type="ECO:0000313" key="3">
    <source>
        <dbReference type="Proteomes" id="UP000326396"/>
    </source>
</evidence>
<reference evidence="2 3" key="1">
    <citation type="submission" date="2019-05" db="EMBL/GenBank/DDBJ databases">
        <title>Mikania micrantha, genome provides insights into the molecular mechanism of rapid growth.</title>
        <authorList>
            <person name="Liu B."/>
        </authorList>
    </citation>
    <scope>NUCLEOTIDE SEQUENCE [LARGE SCALE GENOMIC DNA]</scope>
    <source>
        <strain evidence="2">NLD-2019</strain>
        <tissue evidence="2">Leaf</tissue>
    </source>
</reference>
<proteinExistence type="predicted"/>
<organism evidence="2 3">
    <name type="scientific">Mikania micrantha</name>
    <name type="common">bitter vine</name>
    <dbReference type="NCBI Taxonomy" id="192012"/>
    <lineage>
        <taxon>Eukaryota</taxon>
        <taxon>Viridiplantae</taxon>
        <taxon>Streptophyta</taxon>
        <taxon>Embryophyta</taxon>
        <taxon>Tracheophyta</taxon>
        <taxon>Spermatophyta</taxon>
        <taxon>Magnoliopsida</taxon>
        <taxon>eudicotyledons</taxon>
        <taxon>Gunneridae</taxon>
        <taxon>Pentapetalae</taxon>
        <taxon>asterids</taxon>
        <taxon>campanulids</taxon>
        <taxon>Asterales</taxon>
        <taxon>Asteraceae</taxon>
        <taxon>Asteroideae</taxon>
        <taxon>Heliantheae alliance</taxon>
        <taxon>Eupatorieae</taxon>
        <taxon>Mikania</taxon>
    </lineage>
</organism>
<dbReference type="PANTHER" id="PTHR31263:SF44">
    <property type="entry name" value="OS04G0481200 PROTEIN"/>
    <property type="match status" value="1"/>
</dbReference>
<evidence type="ECO:0000256" key="1">
    <source>
        <dbReference type="SAM" id="SignalP"/>
    </source>
</evidence>
<dbReference type="AlphaFoldDB" id="A0A5N6LC24"/>
<feature type="chain" id="PRO_5024338156" evidence="1">
    <location>
        <begin position="26"/>
        <end position="116"/>
    </location>
</feature>
<evidence type="ECO:0000313" key="2">
    <source>
        <dbReference type="EMBL" id="KAD0345287.1"/>
    </source>
</evidence>
<dbReference type="EMBL" id="SZYD01001760">
    <property type="protein sequence ID" value="KAD0345287.1"/>
    <property type="molecule type" value="Genomic_DNA"/>
</dbReference>
<dbReference type="OrthoDB" id="1705886at2759"/>
<protein>
    <submittedName>
        <fullName evidence="2">Uncharacterized protein</fullName>
    </submittedName>
</protein>
<gene>
    <name evidence="2" type="ORF">E3N88_44424</name>
</gene>
<comment type="caution">
    <text evidence="2">The sequence shown here is derived from an EMBL/GenBank/DDBJ whole genome shotgun (WGS) entry which is preliminary data.</text>
</comment>
<feature type="signal peptide" evidence="1">
    <location>
        <begin position="1"/>
        <end position="25"/>
    </location>
</feature>
<keyword evidence="3" id="KW-1185">Reference proteome</keyword>
<dbReference type="Proteomes" id="UP000326396">
    <property type="component" value="Unassembled WGS sequence"/>
</dbReference>
<keyword evidence="1" id="KW-0732">Signal</keyword>
<dbReference type="PANTHER" id="PTHR31263">
    <property type="entry name" value="CELLULASE FAMILY PROTEIN (AFU_ORTHOLOGUE AFUA_5G14560)"/>
    <property type="match status" value="1"/>
</dbReference>